<dbReference type="Pfam" id="PF23061">
    <property type="entry name" value="CUB_M02D8_5_2nd"/>
    <property type="match status" value="1"/>
</dbReference>
<name>A0AAN8FMS1_TRICO</name>
<dbReference type="Proteomes" id="UP001331761">
    <property type="component" value="Unassembled WGS sequence"/>
</dbReference>
<organism evidence="3 4">
    <name type="scientific">Trichostrongylus colubriformis</name>
    <name type="common">Black scour worm</name>
    <dbReference type="NCBI Taxonomy" id="6319"/>
    <lineage>
        <taxon>Eukaryota</taxon>
        <taxon>Metazoa</taxon>
        <taxon>Ecdysozoa</taxon>
        <taxon>Nematoda</taxon>
        <taxon>Chromadorea</taxon>
        <taxon>Rhabditida</taxon>
        <taxon>Rhabditina</taxon>
        <taxon>Rhabditomorpha</taxon>
        <taxon>Strongyloidea</taxon>
        <taxon>Trichostrongylidae</taxon>
        <taxon>Trichostrongylus</taxon>
    </lineage>
</organism>
<sequence length="164" mass="18627">MDHVKMKKALVVNTTATITMQSISNPDGYYHSGIYFKTVLFDLSKRAYFQCNSTNELEDGTPFFLVSQNYPNSPFDYSYCTITFNSKDAIRAAIYDLVTLDAVVFQGPDLAGKAVQVPLSGRHVTDDEPVALYFTKSMTVSFSFRNTSTYYTRGFYILVDSYRR</sequence>
<feature type="domain" description="M02D8-5-like first CUB" evidence="1">
    <location>
        <begin position="1"/>
        <end position="43"/>
    </location>
</feature>
<dbReference type="InterPro" id="IPR059046">
    <property type="entry name" value="CUB_M02D8_5_2nd"/>
</dbReference>
<dbReference type="AlphaFoldDB" id="A0AAN8FMS1"/>
<dbReference type="EMBL" id="WIXE01005501">
    <property type="protein sequence ID" value="KAK5982151.1"/>
    <property type="molecule type" value="Genomic_DNA"/>
</dbReference>
<feature type="non-terminal residue" evidence="3">
    <location>
        <position position="164"/>
    </location>
</feature>
<gene>
    <name evidence="3" type="ORF">GCK32_019161</name>
</gene>
<dbReference type="Pfam" id="PF23060">
    <property type="entry name" value="CUB_M02D8_5_1st"/>
    <property type="match status" value="1"/>
</dbReference>
<comment type="caution">
    <text evidence="3">The sequence shown here is derived from an EMBL/GenBank/DDBJ whole genome shotgun (WGS) entry which is preliminary data.</text>
</comment>
<feature type="domain" description="M02D8-5-like second CUB" evidence="2">
    <location>
        <begin position="51"/>
        <end position="162"/>
    </location>
</feature>
<reference evidence="3 4" key="1">
    <citation type="submission" date="2019-10" db="EMBL/GenBank/DDBJ databases">
        <title>Assembly and Annotation for the nematode Trichostrongylus colubriformis.</title>
        <authorList>
            <person name="Martin J."/>
        </authorList>
    </citation>
    <scope>NUCLEOTIDE SEQUENCE [LARGE SCALE GENOMIC DNA]</scope>
    <source>
        <strain evidence="3">G859</strain>
        <tissue evidence="3">Whole worm</tissue>
    </source>
</reference>
<evidence type="ECO:0000259" key="2">
    <source>
        <dbReference type="Pfam" id="PF23061"/>
    </source>
</evidence>
<proteinExistence type="predicted"/>
<dbReference type="InterPro" id="IPR059045">
    <property type="entry name" value="CUB_M02D8_5_1st"/>
</dbReference>
<evidence type="ECO:0000313" key="4">
    <source>
        <dbReference type="Proteomes" id="UP001331761"/>
    </source>
</evidence>
<accession>A0AAN8FMS1</accession>
<evidence type="ECO:0000259" key="1">
    <source>
        <dbReference type="Pfam" id="PF23060"/>
    </source>
</evidence>
<keyword evidence="4" id="KW-1185">Reference proteome</keyword>
<evidence type="ECO:0008006" key="5">
    <source>
        <dbReference type="Google" id="ProtNLM"/>
    </source>
</evidence>
<protein>
    <recommendedName>
        <fullName evidence="5">CUB domain-containing protein</fullName>
    </recommendedName>
</protein>
<evidence type="ECO:0000313" key="3">
    <source>
        <dbReference type="EMBL" id="KAK5982151.1"/>
    </source>
</evidence>